<organism evidence="8 9">
    <name type="scientific">Vitreoscilla filiformis</name>
    <dbReference type="NCBI Taxonomy" id="63"/>
    <lineage>
        <taxon>Bacteria</taxon>
        <taxon>Pseudomonadati</taxon>
        <taxon>Pseudomonadota</taxon>
        <taxon>Betaproteobacteria</taxon>
        <taxon>Neisseriales</taxon>
        <taxon>Neisseriaceae</taxon>
        <taxon>Vitreoscilla</taxon>
    </lineage>
</organism>
<feature type="region of interest" description="Disordered" evidence="6">
    <location>
        <begin position="205"/>
        <end position="225"/>
    </location>
</feature>
<accession>A0A221KB76</accession>
<evidence type="ECO:0000313" key="9">
    <source>
        <dbReference type="Proteomes" id="UP000199729"/>
    </source>
</evidence>
<keyword evidence="4" id="KW-0804">Transcription</keyword>
<dbReference type="InterPro" id="IPR023772">
    <property type="entry name" value="DNA-bd_HTH_TetR-type_CS"/>
</dbReference>
<dbReference type="EMBL" id="CP022423">
    <property type="protein sequence ID" value="ASM76281.1"/>
    <property type="molecule type" value="Genomic_DNA"/>
</dbReference>
<dbReference type="InterPro" id="IPR013572">
    <property type="entry name" value="Tscrpt_reg_MAATS_C"/>
</dbReference>
<proteinExistence type="predicted"/>
<feature type="compositionally biased region" description="Pro residues" evidence="6">
    <location>
        <begin position="209"/>
        <end position="225"/>
    </location>
</feature>
<evidence type="ECO:0000256" key="4">
    <source>
        <dbReference type="ARBA" id="ARBA00023163"/>
    </source>
</evidence>
<protein>
    <submittedName>
        <fullName evidence="8">TetR family transcriptional regulator</fullName>
    </submittedName>
</protein>
<reference evidence="8 9" key="1">
    <citation type="submission" date="2017-07" db="EMBL/GenBank/DDBJ databases">
        <title>Complete Genome Sequence of the cosmetic ferment Vitreoscilla filiformis (ATCC15551).</title>
        <authorList>
            <person name="Contreras S."/>
            <person name="Sagory-Zalkind P."/>
            <person name="Blanquart H."/>
            <person name="Iltis A."/>
            <person name="Morand S.C."/>
        </authorList>
    </citation>
    <scope>NUCLEOTIDE SEQUENCE [LARGE SCALE GENOMIC DNA]</scope>
    <source>
        <strain evidence="8 9">ATCC 15551</strain>
    </source>
</reference>
<dbReference type="Gene3D" id="1.10.357.10">
    <property type="entry name" value="Tetracycline Repressor, domain 2"/>
    <property type="match status" value="1"/>
</dbReference>
<dbReference type="PROSITE" id="PS01081">
    <property type="entry name" value="HTH_TETR_1"/>
    <property type="match status" value="1"/>
</dbReference>
<dbReference type="GO" id="GO:0000976">
    <property type="term" value="F:transcription cis-regulatory region binding"/>
    <property type="evidence" value="ECO:0007669"/>
    <property type="project" value="TreeGrafter"/>
</dbReference>
<dbReference type="Pfam" id="PF08361">
    <property type="entry name" value="TetR_C_2"/>
    <property type="match status" value="1"/>
</dbReference>
<evidence type="ECO:0000256" key="1">
    <source>
        <dbReference type="ARBA" id="ARBA00022491"/>
    </source>
</evidence>
<name>A0A221KB76_VITFI</name>
<dbReference type="PANTHER" id="PTHR30055:SF240">
    <property type="entry name" value="HTH-TYPE TRANSCRIPTIONAL REGULATOR ACRR"/>
    <property type="match status" value="1"/>
</dbReference>
<dbReference type="Proteomes" id="UP000199729">
    <property type="component" value="Chromosome"/>
</dbReference>
<keyword evidence="1" id="KW-0678">Repressor</keyword>
<dbReference type="InterPro" id="IPR009057">
    <property type="entry name" value="Homeodomain-like_sf"/>
</dbReference>
<evidence type="ECO:0000256" key="3">
    <source>
        <dbReference type="ARBA" id="ARBA00023125"/>
    </source>
</evidence>
<gene>
    <name evidence="8" type="ORF">VITFI_CDS0502</name>
</gene>
<dbReference type="KEGG" id="vff:VITFI_CDS0502"/>
<keyword evidence="9" id="KW-1185">Reference proteome</keyword>
<keyword evidence="2" id="KW-0805">Transcription regulation</keyword>
<dbReference type="PROSITE" id="PS50977">
    <property type="entry name" value="HTH_TETR_2"/>
    <property type="match status" value="1"/>
</dbReference>
<dbReference type="SUPFAM" id="SSF46689">
    <property type="entry name" value="Homeodomain-like"/>
    <property type="match status" value="1"/>
</dbReference>
<dbReference type="AlphaFoldDB" id="A0A221KB76"/>
<dbReference type="InterPro" id="IPR001647">
    <property type="entry name" value="HTH_TetR"/>
</dbReference>
<keyword evidence="3 5" id="KW-0238">DNA-binding</keyword>
<dbReference type="InterPro" id="IPR050109">
    <property type="entry name" value="HTH-type_TetR-like_transc_reg"/>
</dbReference>
<evidence type="ECO:0000259" key="7">
    <source>
        <dbReference type="PROSITE" id="PS50977"/>
    </source>
</evidence>
<dbReference type="FunFam" id="1.10.10.60:FF:000141">
    <property type="entry name" value="TetR family transcriptional regulator"/>
    <property type="match status" value="1"/>
</dbReference>
<feature type="DNA-binding region" description="H-T-H motif" evidence="5">
    <location>
        <begin position="33"/>
        <end position="52"/>
    </location>
</feature>
<dbReference type="PRINTS" id="PR00455">
    <property type="entry name" value="HTHTETR"/>
</dbReference>
<feature type="domain" description="HTH tetR-type" evidence="7">
    <location>
        <begin position="10"/>
        <end position="70"/>
    </location>
</feature>
<evidence type="ECO:0000256" key="5">
    <source>
        <dbReference type="PROSITE-ProRule" id="PRU00335"/>
    </source>
</evidence>
<sequence length="225" mass="24239">MARKTKAEAEETRQQILDAAEQVFLRQGVSRTSLQEVASAAGVTRGAIYWHFADKAALFHAMMDRVILPCEAALADVMAGPPEAVLDALALLAMSPLRDLATDAQMRRVFTIAMHLTEYTGDMASEQERHRQSVSHYLDQLEALLARAQRAGALASMPPARVSALGLFAIVDGLMYHWTLSPESFDLVAVGEQTIGHFLRGLRAATPGAPAPTPPQNPSAPAPSI</sequence>
<dbReference type="Pfam" id="PF00440">
    <property type="entry name" value="TetR_N"/>
    <property type="match status" value="1"/>
</dbReference>
<dbReference type="InterPro" id="IPR036271">
    <property type="entry name" value="Tet_transcr_reg_TetR-rel_C_sf"/>
</dbReference>
<evidence type="ECO:0000313" key="8">
    <source>
        <dbReference type="EMBL" id="ASM76281.1"/>
    </source>
</evidence>
<dbReference type="PANTHER" id="PTHR30055">
    <property type="entry name" value="HTH-TYPE TRANSCRIPTIONAL REGULATOR RUTR"/>
    <property type="match status" value="1"/>
</dbReference>
<evidence type="ECO:0000256" key="2">
    <source>
        <dbReference type="ARBA" id="ARBA00023015"/>
    </source>
</evidence>
<dbReference type="OrthoDB" id="5816932at2"/>
<evidence type="ECO:0000256" key="6">
    <source>
        <dbReference type="SAM" id="MobiDB-lite"/>
    </source>
</evidence>
<dbReference type="SUPFAM" id="SSF48498">
    <property type="entry name" value="Tetracyclin repressor-like, C-terminal domain"/>
    <property type="match status" value="1"/>
</dbReference>
<dbReference type="GO" id="GO:0003700">
    <property type="term" value="F:DNA-binding transcription factor activity"/>
    <property type="evidence" value="ECO:0007669"/>
    <property type="project" value="TreeGrafter"/>
</dbReference>
<dbReference type="RefSeq" id="WP_089415669.1">
    <property type="nucleotide sequence ID" value="NZ_CP022423.1"/>
</dbReference>